<dbReference type="Pfam" id="PF00440">
    <property type="entry name" value="TetR_N"/>
    <property type="match status" value="1"/>
</dbReference>
<accession>A0A7I7XL57</accession>
<keyword evidence="8" id="KW-1185">Reference proteome</keyword>
<name>A0A7I7XL57_9MYCO</name>
<evidence type="ECO:0000256" key="5">
    <source>
        <dbReference type="PROSITE-ProRule" id="PRU00335"/>
    </source>
</evidence>
<feature type="DNA-binding region" description="H-T-H motif" evidence="5">
    <location>
        <begin position="33"/>
        <end position="52"/>
    </location>
</feature>
<dbReference type="InterPro" id="IPR009057">
    <property type="entry name" value="Homeodomain-like_sf"/>
</dbReference>
<evidence type="ECO:0000313" key="8">
    <source>
        <dbReference type="Proteomes" id="UP000466517"/>
    </source>
</evidence>
<organism evidence="7 8">
    <name type="scientific">Mycolicibacterium madagascariense</name>
    <dbReference type="NCBI Taxonomy" id="212765"/>
    <lineage>
        <taxon>Bacteria</taxon>
        <taxon>Bacillati</taxon>
        <taxon>Actinomycetota</taxon>
        <taxon>Actinomycetes</taxon>
        <taxon>Mycobacteriales</taxon>
        <taxon>Mycobacteriaceae</taxon>
        <taxon>Mycolicibacterium</taxon>
    </lineage>
</organism>
<keyword evidence="3 5" id="KW-0238">DNA-binding</keyword>
<dbReference type="InterPro" id="IPR001647">
    <property type="entry name" value="HTH_TetR"/>
</dbReference>
<sequence>MRDAKRKLPSERREELLARAVEISHADGLAAVTLRRVGADLGVTPGLVSHYFSSADQLIAAAFRTAALADLDAARTHVGTASRPTARLEALLDYVLGDVSEIASALWLDAWSLGRRNPTLAAEVPALTDAWLTLIGEILRAGRDAGEFEVSDVEASARRLLILIDGLGAQKVTRDATGNEIAHIARSYVASELPSAHQPSVSTRSSAAT</sequence>
<reference evidence="7 8" key="1">
    <citation type="journal article" date="2019" name="Emerg. Microbes Infect.">
        <title>Comprehensive subspecies identification of 175 nontuberculous mycobacteria species based on 7547 genomic profiles.</title>
        <authorList>
            <person name="Matsumoto Y."/>
            <person name="Kinjo T."/>
            <person name="Motooka D."/>
            <person name="Nabeya D."/>
            <person name="Jung N."/>
            <person name="Uechi K."/>
            <person name="Horii T."/>
            <person name="Iida T."/>
            <person name="Fujita J."/>
            <person name="Nakamura S."/>
        </authorList>
    </citation>
    <scope>NUCLEOTIDE SEQUENCE [LARGE SCALE GENOMIC DNA]</scope>
    <source>
        <strain evidence="7 8">JCM 13574</strain>
    </source>
</reference>
<dbReference type="InterPro" id="IPR036271">
    <property type="entry name" value="Tet_transcr_reg_TetR-rel_C_sf"/>
</dbReference>
<dbReference type="InterPro" id="IPR050109">
    <property type="entry name" value="HTH-type_TetR-like_transc_reg"/>
</dbReference>
<evidence type="ECO:0000256" key="2">
    <source>
        <dbReference type="ARBA" id="ARBA00023015"/>
    </source>
</evidence>
<keyword evidence="2" id="KW-0805">Transcription regulation</keyword>
<gene>
    <name evidence="7" type="primary">betI_2</name>
    <name evidence="7" type="ORF">MMAD_42560</name>
</gene>
<proteinExistence type="predicted"/>
<evidence type="ECO:0000313" key="7">
    <source>
        <dbReference type="EMBL" id="BBZ29961.1"/>
    </source>
</evidence>
<dbReference type="SUPFAM" id="SSF48498">
    <property type="entry name" value="Tetracyclin repressor-like, C-terminal domain"/>
    <property type="match status" value="1"/>
</dbReference>
<dbReference type="KEGG" id="mmag:MMAD_42560"/>
<evidence type="ECO:0000256" key="3">
    <source>
        <dbReference type="ARBA" id="ARBA00023125"/>
    </source>
</evidence>
<evidence type="ECO:0000256" key="4">
    <source>
        <dbReference type="ARBA" id="ARBA00023163"/>
    </source>
</evidence>
<dbReference type="AlphaFoldDB" id="A0A7I7XL57"/>
<dbReference type="Pfam" id="PF13977">
    <property type="entry name" value="TetR_C_6"/>
    <property type="match status" value="1"/>
</dbReference>
<dbReference type="EMBL" id="AP022610">
    <property type="protein sequence ID" value="BBZ29961.1"/>
    <property type="molecule type" value="Genomic_DNA"/>
</dbReference>
<dbReference type="GO" id="GO:0003700">
    <property type="term" value="F:DNA-binding transcription factor activity"/>
    <property type="evidence" value="ECO:0007669"/>
    <property type="project" value="TreeGrafter"/>
</dbReference>
<dbReference type="InterPro" id="IPR039538">
    <property type="entry name" value="BetI_C"/>
</dbReference>
<dbReference type="Proteomes" id="UP000466517">
    <property type="component" value="Chromosome"/>
</dbReference>
<dbReference type="RefSeq" id="WP_163740922.1">
    <property type="nucleotide sequence ID" value="NZ_AP022610.1"/>
</dbReference>
<evidence type="ECO:0000259" key="6">
    <source>
        <dbReference type="PROSITE" id="PS50977"/>
    </source>
</evidence>
<keyword evidence="4" id="KW-0804">Transcription</keyword>
<dbReference type="PANTHER" id="PTHR30055:SF200">
    <property type="entry name" value="HTH-TYPE TRANSCRIPTIONAL REPRESSOR BDCR"/>
    <property type="match status" value="1"/>
</dbReference>
<dbReference type="GO" id="GO:0000976">
    <property type="term" value="F:transcription cis-regulatory region binding"/>
    <property type="evidence" value="ECO:0007669"/>
    <property type="project" value="TreeGrafter"/>
</dbReference>
<evidence type="ECO:0000256" key="1">
    <source>
        <dbReference type="ARBA" id="ARBA00022491"/>
    </source>
</evidence>
<dbReference type="PANTHER" id="PTHR30055">
    <property type="entry name" value="HTH-TYPE TRANSCRIPTIONAL REGULATOR RUTR"/>
    <property type="match status" value="1"/>
</dbReference>
<keyword evidence="1" id="KW-0678">Repressor</keyword>
<dbReference type="SUPFAM" id="SSF46689">
    <property type="entry name" value="Homeodomain-like"/>
    <property type="match status" value="1"/>
</dbReference>
<protein>
    <submittedName>
        <fullName evidence="7">HTH-type transcriptional regulator BetI</fullName>
    </submittedName>
</protein>
<feature type="domain" description="HTH tetR-type" evidence="6">
    <location>
        <begin position="10"/>
        <end position="70"/>
    </location>
</feature>
<dbReference type="Gene3D" id="1.10.357.10">
    <property type="entry name" value="Tetracycline Repressor, domain 2"/>
    <property type="match status" value="1"/>
</dbReference>
<dbReference type="PROSITE" id="PS50977">
    <property type="entry name" value="HTH_TETR_2"/>
    <property type="match status" value="1"/>
</dbReference>